<feature type="compositionally biased region" description="Polar residues" evidence="1">
    <location>
        <begin position="10"/>
        <end position="20"/>
    </location>
</feature>
<keyword evidence="2" id="KW-0812">Transmembrane</keyword>
<protein>
    <submittedName>
        <fullName evidence="3">Uncharacterized protein</fullName>
    </submittedName>
</protein>
<feature type="transmembrane region" description="Helical" evidence="2">
    <location>
        <begin position="389"/>
        <end position="407"/>
    </location>
</feature>
<dbReference type="Proteomes" id="UP000000560">
    <property type="component" value="Chromosome VIII"/>
</dbReference>
<dbReference type="OMA" id="WNDDSNT"/>
<sequence length="408" mass="45845">MDASALPPSTEGSHTASIENPQPPEPPRAFYWDFHHIRLDFPPDGVSQVIVFEYWSWNDDSNTASKPSQVVRRKDEYKQDQIVQRLHEPIPLHEGRLPTSGFQLAVVPCSQQAIPQLGSATLGAINEALGLPNHHHHYSSVRSGAIGLFQMPDEGWLFARPRAPDFSSITTMLRYTPATNITRGVFYFDPLFPQLYNIIGEFEMCPHPLLLPLLACELTLDVNVNHLERYQTSLEQMEGATGYGVLNEKQDNFLDHRMLVKQLSKARSGVHLALATLHSTRWCVEFILKKIDWVDGRLTPETRNRLKNLHTGGHMQGDASRALRERAEFVSSTIEHAVLRGGVKERLEGQHSTLFNLITQNDSLLSTSIAQDSREIAAASKRDSSSMKIIAFLTTFFLPATFVALTSR</sequence>
<accession>Q5AQX1</accession>
<keyword evidence="2" id="KW-0472">Membrane</keyword>
<feature type="region of interest" description="Disordered" evidence="1">
    <location>
        <begin position="1"/>
        <end position="25"/>
    </location>
</feature>
<dbReference type="KEGG" id="ani:ANIA_09309"/>
<evidence type="ECO:0000256" key="1">
    <source>
        <dbReference type="SAM" id="MobiDB-lite"/>
    </source>
</evidence>
<dbReference type="InParanoid" id="Q5AQX1"/>
<reference evidence="4" key="1">
    <citation type="journal article" date="2005" name="Nature">
        <title>Sequencing of Aspergillus nidulans and comparative analysis with A. fumigatus and A. oryzae.</title>
        <authorList>
            <person name="Galagan J.E."/>
            <person name="Calvo S.E."/>
            <person name="Cuomo C."/>
            <person name="Ma L.J."/>
            <person name="Wortman J.R."/>
            <person name="Batzoglou S."/>
            <person name="Lee S.I."/>
            <person name="Basturkmen M."/>
            <person name="Spevak C.C."/>
            <person name="Clutterbuck J."/>
            <person name="Kapitonov V."/>
            <person name="Jurka J."/>
            <person name="Scazzocchio C."/>
            <person name="Farman M."/>
            <person name="Butler J."/>
            <person name="Purcell S."/>
            <person name="Harris S."/>
            <person name="Braus G.H."/>
            <person name="Draht O."/>
            <person name="Busch S."/>
            <person name="D'Enfert C."/>
            <person name="Bouchier C."/>
            <person name="Goldman G.H."/>
            <person name="Bell-Pedersen D."/>
            <person name="Griffiths-Jones S."/>
            <person name="Doonan J.H."/>
            <person name="Yu J."/>
            <person name="Vienken K."/>
            <person name="Pain A."/>
            <person name="Freitag M."/>
            <person name="Selker E.U."/>
            <person name="Archer D.B."/>
            <person name="Penalva M.A."/>
            <person name="Oakley B.R."/>
            <person name="Momany M."/>
            <person name="Tanaka T."/>
            <person name="Kumagai T."/>
            <person name="Asai K."/>
            <person name="Machida M."/>
            <person name="Nierman W.C."/>
            <person name="Denning D.W."/>
            <person name="Caddick M."/>
            <person name="Hynes M."/>
            <person name="Paoletti M."/>
            <person name="Fischer R."/>
            <person name="Miller B."/>
            <person name="Dyer P."/>
            <person name="Sachs M.S."/>
            <person name="Osmani S.A."/>
            <person name="Birren B.W."/>
        </authorList>
    </citation>
    <scope>NUCLEOTIDE SEQUENCE [LARGE SCALE GENOMIC DNA]</scope>
    <source>
        <strain evidence="4">FGSC A4 / ATCC 38163 / CBS 112.46 / NRRL 194 / M139</strain>
    </source>
</reference>
<gene>
    <name evidence="3" type="ORF">ANIA_09309</name>
</gene>
<accession>C8VQR2</accession>
<evidence type="ECO:0000313" key="3">
    <source>
        <dbReference type="EMBL" id="CBF87376.1"/>
    </source>
</evidence>
<dbReference type="RefSeq" id="XP_682578.1">
    <property type="nucleotide sequence ID" value="XM_677486.1"/>
</dbReference>
<evidence type="ECO:0000313" key="4">
    <source>
        <dbReference type="Proteomes" id="UP000000560"/>
    </source>
</evidence>
<dbReference type="HOGENOM" id="CLU_674436_0_0_1"/>
<evidence type="ECO:0000256" key="2">
    <source>
        <dbReference type="SAM" id="Phobius"/>
    </source>
</evidence>
<dbReference type="GeneID" id="2867870"/>
<name>Q5AQX1_EMENI</name>
<reference evidence="4" key="2">
    <citation type="journal article" date="2009" name="Fungal Genet. Biol.">
        <title>The 2008 update of the Aspergillus nidulans genome annotation: a community effort.</title>
        <authorList>
            <person name="Wortman J.R."/>
            <person name="Gilsenan J.M."/>
            <person name="Joardar V."/>
            <person name="Deegan J."/>
            <person name="Clutterbuck J."/>
            <person name="Andersen M.R."/>
            <person name="Archer D."/>
            <person name="Bencina M."/>
            <person name="Braus G."/>
            <person name="Coutinho P."/>
            <person name="von Dohren H."/>
            <person name="Doonan J."/>
            <person name="Driessen A.J."/>
            <person name="Durek P."/>
            <person name="Espeso E."/>
            <person name="Fekete E."/>
            <person name="Flipphi M."/>
            <person name="Estrada C.G."/>
            <person name="Geysens S."/>
            <person name="Goldman G."/>
            <person name="de Groot P.W."/>
            <person name="Hansen K."/>
            <person name="Harris S.D."/>
            <person name="Heinekamp T."/>
            <person name="Helmstaedt K."/>
            <person name="Henrissat B."/>
            <person name="Hofmann G."/>
            <person name="Homan T."/>
            <person name="Horio T."/>
            <person name="Horiuchi H."/>
            <person name="James S."/>
            <person name="Jones M."/>
            <person name="Karaffa L."/>
            <person name="Karanyi Z."/>
            <person name="Kato M."/>
            <person name="Keller N."/>
            <person name="Kelly D.E."/>
            <person name="Kiel J.A."/>
            <person name="Kim J.M."/>
            <person name="van der Klei I.J."/>
            <person name="Klis F.M."/>
            <person name="Kovalchuk A."/>
            <person name="Krasevec N."/>
            <person name="Kubicek C.P."/>
            <person name="Liu B."/>
            <person name="Maccabe A."/>
            <person name="Meyer V."/>
            <person name="Mirabito P."/>
            <person name="Miskei M."/>
            <person name="Mos M."/>
            <person name="Mullins J."/>
            <person name="Nelson D.R."/>
            <person name="Nielsen J."/>
            <person name="Oakley B.R."/>
            <person name="Osmani S.A."/>
            <person name="Pakula T."/>
            <person name="Paszewski A."/>
            <person name="Paulsen I."/>
            <person name="Pilsyk S."/>
            <person name="Pocsi I."/>
            <person name="Punt P.J."/>
            <person name="Ram A.F."/>
            <person name="Ren Q."/>
            <person name="Robellet X."/>
            <person name="Robson G."/>
            <person name="Seiboth B."/>
            <person name="van Solingen P."/>
            <person name="Specht T."/>
            <person name="Sun J."/>
            <person name="Taheri-Talesh N."/>
            <person name="Takeshita N."/>
            <person name="Ussery D."/>
            <person name="vanKuyk P.A."/>
            <person name="Visser H."/>
            <person name="van de Vondervoort P.J."/>
            <person name="de Vries R.P."/>
            <person name="Walton J."/>
            <person name="Xiang X."/>
            <person name="Xiong Y."/>
            <person name="Zeng A.P."/>
            <person name="Brandt B.W."/>
            <person name="Cornell M.J."/>
            <person name="van den Hondel C.A."/>
            <person name="Visser J."/>
            <person name="Oliver S.G."/>
            <person name="Turner G."/>
        </authorList>
    </citation>
    <scope>GENOME REANNOTATION</scope>
    <source>
        <strain evidence="4">FGSC A4 / ATCC 38163 / CBS 112.46 / NRRL 194 / M139</strain>
    </source>
</reference>
<organism evidence="3 4">
    <name type="scientific">Emericella nidulans (strain FGSC A4 / ATCC 38163 / CBS 112.46 / NRRL 194 / M139)</name>
    <name type="common">Aspergillus nidulans</name>
    <dbReference type="NCBI Taxonomy" id="227321"/>
    <lineage>
        <taxon>Eukaryota</taxon>
        <taxon>Fungi</taxon>
        <taxon>Dikarya</taxon>
        <taxon>Ascomycota</taxon>
        <taxon>Pezizomycotina</taxon>
        <taxon>Eurotiomycetes</taxon>
        <taxon>Eurotiomycetidae</taxon>
        <taxon>Eurotiales</taxon>
        <taxon>Aspergillaceae</taxon>
        <taxon>Aspergillus</taxon>
        <taxon>Aspergillus subgen. Nidulantes</taxon>
    </lineage>
</organism>
<keyword evidence="4" id="KW-1185">Reference proteome</keyword>
<dbReference type="EMBL" id="BN001308">
    <property type="protein sequence ID" value="CBF87376.1"/>
    <property type="molecule type" value="Genomic_DNA"/>
</dbReference>
<proteinExistence type="predicted"/>
<dbReference type="OrthoDB" id="5207033at2759"/>
<dbReference type="AlphaFoldDB" id="Q5AQX1"/>
<keyword evidence="2" id="KW-1133">Transmembrane helix</keyword>